<evidence type="ECO:0000313" key="3">
    <source>
        <dbReference type="EMBL" id="MDQ8208895.1"/>
    </source>
</evidence>
<comment type="caution">
    <text evidence="3">The sequence shown here is derived from an EMBL/GenBank/DDBJ whole genome shotgun (WGS) entry which is preliminary data.</text>
</comment>
<dbReference type="Gene3D" id="3.40.50.1110">
    <property type="entry name" value="SGNH hydrolase"/>
    <property type="match status" value="1"/>
</dbReference>
<dbReference type="EMBL" id="JARXHW010000044">
    <property type="protein sequence ID" value="MDQ8208895.1"/>
    <property type="molecule type" value="Genomic_DNA"/>
</dbReference>
<dbReference type="Gene3D" id="2.60.40.1220">
    <property type="match status" value="1"/>
</dbReference>
<dbReference type="Pfam" id="PF13205">
    <property type="entry name" value="Big_5"/>
    <property type="match status" value="1"/>
</dbReference>
<keyword evidence="4" id="KW-1185">Reference proteome</keyword>
<dbReference type="RefSeq" id="WP_308951622.1">
    <property type="nucleotide sequence ID" value="NZ_JARXHW010000044.1"/>
</dbReference>
<dbReference type="InterPro" id="IPR032812">
    <property type="entry name" value="SbsA_Ig"/>
</dbReference>
<name>A0ABU1B0H7_9BACT</name>
<evidence type="ECO:0000313" key="4">
    <source>
        <dbReference type="Proteomes" id="UP001225316"/>
    </source>
</evidence>
<proteinExistence type="predicted"/>
<gene>
    <name evidence="3" type="ORF">QEH52_15310</name>
</gene>
<evidence type="ECO:0000256" key="1">
    <source>
        <dbReference type="ARBA" id="ARBA00022729"/>
    </source>
</evidence>
<dbReference type="SUPFAM" id="SSF52266">
    <property type="entry name" value="SGNH hydrolase"/>
    <property type="match status" value="1"/>
</dbReference>
<dbReference type="Proteomes" id="UP001225316">
    <property type="component" value="Unassembled WGS sequence"/>
</dbReference>
<feature type="domain" description="SbsA Ig-like" evidence="2">
    <location>
        <begin position="283"/>
        <end position="371"/>
    </location>
</feature>
<dbReference type="InterPro" id="IPR036514">
    <property type="entry name" value="SGNH_hydro_sf"/>
</dbReference>
<dbReference type="InterPro" id="IPR014755">
    <property type="entry name" value="Cu-Rt/internalin_Ig-like"/>
</dbReference>
<accession>A0ABU1B0H7</accession>
<reference evidence="3 4" key="1">
    <citation type="submission" date="2023-04" db="EMBL/GenBank/DDBJ databases">
        <title>A novel bacteria isolated from coastal sediment.</title>
        <authorList>
            <person name="Liu X.-J."/>
            <person name="Du Z.-J."/>
        </authorList>
    </citation>
    <scope>NUCLEOTIDE SEQUENCE [LARGE SCALE GENOMIC DNA]</scope>
    <source>
        <strain evidence="3 4">SDUM461003</strain>
    </source>
</reference>
<protein>
    <recommendedName>
        <fullName evidence="2">SbsA Ig-like domain-containing protein</fullName>
    </recommendedName>
</protein>
<sequence length="640" mass="69503">MHSVKKLFYLPLLTLFTFSIHAQYKVLFIGNSYTFGRNHNETVEESVPEIFQALATAAGQLTPTVSMRAVSGQDFEYHYKNSQTQIAAEAWTHVILQNQSTQATHIGDISAHMEYGERLYQSILTNNPDTQVLLYLTWARQASHSIITGNSTSSTFATTDEMLQELVSNYSALAEAINLNFPQATPVQVNPVGIAFQSAGGNLAASDPDYLDLFSDGSHANDLGYYLSACVHYSCIYQSSPQGLFESPELSALGLSISPEQASFLETIAWQTVAPAATPDTESPELYAVSFSSAQSLDLSFSEALDPSTALDLNNYTLINRGQRIPIDSVELSSSGQSLRLNFDTEVVGNYALVVNDTLTDLAGNPMLKNTVYTGQRSASSILIDFGGSYSVSGLSETWNQASAINDSIRTQVDAGSPYVFKSDLLNAAGQSTGISLSMSDNMLSTNSAGTASGPYPSGATRDSFFGLTGNFGSYTEDGQGVFEFNNCNPEQAYNFRIYTSRIGGSENRETRYTLTGQNSATGDLQVSQNVSEILDLGPIYPSATGRITLTVSAGPNNDHSSKFYYLGLIEILTDTTSPQSLYPPVASSAGTFLDWTVEGSLEYCDTLTVDWTPIVPTPTAPYFDTEEREQRFYRLNISQ</sequence>
<organism evidence="3 4">
    <name type="scientific">Thalassobacterium maritimum</name>
    <dbReference type="NCBI Taxonomy" id="3041265"/>
    <lineage>
        <taxon>Bacteria</taxon>
        <taxon>Pseudomonadati</taxon>
        <taxon>Verrucomicrobiota</taxon>
        <taxon>Opitutia</taxon>
        <taxon>Puniceicoccales</taxon>
        <taxon>Coraliomargaritaceae</taxon>
        <taxon>Thalassobacterium</taxon>
    </lineage>
</organism>
<keyword evidence="1" id="KW-0732">Signal</keyword>
<evidence type="ECO:0000259" key="2">
    <source>
        <dbReference type="Pfam" id="PF13205"/>
    </source>
</evidence>